<gene>
    <name evidence="2" type="ORF">KFK09_017259</name>
</gene>
<keyword evidence="1" id="KW-1133">Transmembrane helix</keyword>
<name>A0A8T3B2Y0_DENNO</name>
<keyword evidence="1" id="KW-0472">Membrane</keyword>
<evidence type="ECO:0000313" key="3">
    <source>
        <dbReference type="Proteomes" id="UP000829196"/>
    </source>
</evidence>
<keyword evidence="1" id="KW-0812">Transmembrane</keyword>
<dbReference type="AlphaFoldDB" id="A0A8T3B2Y0"/>
<dbReference type="EMBL" id="JAGYWB010000012">
    <property type="protein sequence ID" value="KAI0502312.1"/>
    <property type="molecule type" value="Genomic_DNA"/>
</dbReference>
<reference evidence="2" key="1">
    <citation type="journal article" date="2022" name="Front. Genet.">
        <title>Chromosome-Scale Assembly of the Dendrobium nobile Genome Provides Insights Into the Molecular Mechanism of the Biosynthesis of the Medicinal Active Ingredient of Dendrobium.</title>
        <authorList>
            <person name="Xu Q."/>
            <person name="Niu S.-C."/>
            <person name="Li K.-L."/>
            <person name="Zheng P.-J."/>
            <person name="Zhang X.-J."/>
            <person name="Jia Y."/>
            <person name="Liu Y."/>
            <person name="Niu Y.-X."/>
            <person name="Yu L.-H."/>
            <person name="Chen D.-F."/>
            <person name="Zhang G.-Q."/>
        </authorList>
    </citation>
    <scope>NUCLEOTIDE SEQUENCE</scope>
    <source>
        <tissue evidence="2">Leaf</tissue>
    </source>
</reference>
<keyword evidence="3" id="KW-1185">Reference proteome</keyword>
<feature type="transmembrane region" description="Helical" evidence="1">
    <location>
        <begin position="12"/>
        <end position="32"/>
    </location>
</feature>
<accession>A0A8T3B2Y0</accession>
<organism evidence="2 3">
    <name type="scientific">Dendrobium nobile</name>
    <name type="common">Orchid</name>
    <dbReference type="NCBI Taxonomy" id="94219"/>
    <lineage>
        <taxon>Eukaryota</taxon>
        <taxon>Viridiplantae</taxon>
        <taxon>Streptophyta</taxon>
        <taxon>Embryophyta</taxon>
        <taxon>Tracheophyta</taxon>
        <taxon>Spermatophyta</taxon>
        <taxon>Magnoliopsida</taxon>
        <taxon>Liliopsida</taxon>
        <taxon>Asparagales</taxon>
        <taxon>Orchidaceae</taxon>
        <taxon>Epidendroideae</taxon>
        <taxon>Malaxideae</taxon>
        <taxon>Dendrobiinae</taxon>
        <taxon>Dendrobium</taxon>
    </lineage>
</organism>
<proteinExistence type="predicted"/>
<sequence>MVGDYFDYSEKIIGPVRSFYLFFIILAALNCAGRNKINSTHLISQGRMSSVNFWHIIIKPWKMCTYTIFRKRKI</sequence>
<evidence type="ECO:0000256" key="1">
    <source>
        <dbReference type="SAM" id="Phobius"/>
    </source>
</evidence>
<comment type="caution">
    <text evidence="2">The sequence shown here is derived from an EMBL/GenBank/DDBJ whole genome shotgun (WGS) entry which is preliminary data.</text>
</comment>
<protein>
    <submittedName>
        <fullName evidence="2">Uncharacterized protein</fullName>
    </submittedName>
</protein>
<dbReference type="Proteomes" id="UP000829196">
    <property type="component" value="Unassembled WGS sequence"/>
</dbReference>
<evidence type="ECO:0000313" key="2">
    <source>
        <dbReference type="EMBL" id="KAI0502312.1"/>
    </source>
</evidence>